<accession>A0AAV0QDF9</accession>
<sequence length="31" mass="3752">MRKWLDGEILILRVCCAVGSFIWYLIWIIHC</sequence>
<keyword evidence="1" id="KW-1133">Transmembrane helix</keyword>
<proteinExistence type="predicted"/>
<keyword evidence="3" id="KW-1185">Reference proteome</keyword>
<organism evidence="2 3">
    <name type="scientific">Linum tenue</name>
    <dbReference type="NCBI Taxonomy" id="586396"/>
    <lineage>
        <taxon>Eukaryota</taxon>
        <taxon>Viridiplantae</taxon>
        <taxon>Streptophyta</taxon>
        <taxon>Embryophyta</taxon>
        <taxon>Tracheophyta</taxon>
        <taxon>Spermatophyta</taxon>
        <taxon>Magnoliopsida</taxon>
        <taxon>eudicotyledons</taxon>
        <taxon>Gunneridae</taxon>
        <taxon>Pentapetalae</taxon>
        <taxon>rosids</taxon>
        <taxon>fabids</taxon>
        <taxon>Malpighiales</taxon>
        <taxon>Linaceae</taxon>
        <taxon>Linum</taxon>
    </lineage>
</organism>
<evidence type="ECO:0000313" key="3">
    <source>
        <dbReference type="Proteomes" id="UP001154282"/>
    </source>
</evidence>
<comment type="caution">
    <text evidence="2">The sequence shown here is derived from an EMBL/GenBank/DDBJ whole genome shotgun (WGS) entry which is preliminary data.</text>
</comment>
<protein>
    <submittedName>
        <fullName evidence="2">Uncharacterized protein</fullName>
    </submittedName>
</protein>
<reference evidence="2" key="1">
    <citation type="submission" date="2022-08" db="EMBL/GenBank/DDBJ databases">
        <authorList>
            <person name="Gutierrez-Valencia J."/>
        </authorList>
    </citation>
    <scope>NUCLEOTIDE SEQUENCE</scope>
</reference>
<dbReference type="AlphaFoldDB" id="A0AAV0QDF9"/>
<evidence type="ECO:0000256" key="1">
    <source>
        <dbReference type="SAM" id="Phobius"/>
    </source>
</evidence>
<evidence type="ECO:0000313" key="2">
    <source>
        <dbReference type="EMBL" id="CAI0542413.1"/>
    </source>
</evidence>
<dbReference type="EMBL" id="CAMGYJ010000009">
    <property type="protein sequence ID" value="CAI0542413.1"/>
    <property type="molecule type" value="Genomic_DNA"/>
</dbReference>
<keyword evidence="1" id="KW-0812">Transmembrane</keyword>
<name>A0AAV0QDF9_9ROSI</name>
<feature type="transmembrane region" description="Helical" evidence="1">
    <location>
        <begin position="9"/>
        <end position="29"/>
    </location>
</feature>
<gene>
    <name evidence="2" type="ORF">LITE_LOCUS42477</name>
</gene>
<keyword evidence="1" id="KW-0472">Membrane</keyword>
<dbReference type="Proteomes" id="UP001154282">
    <property type="component" value="Unassembled WGS sequence"/>
</dbReference>